<keyword evidence="9 11" id="KW-1133">Transmembrane helix</keyword>
<dbReference type="Proteomes" id="UP001144205">
    <property type="component" value="Unassembled WGS sequence"/>
</dbReference>
<feature type="transmembrane region" description="Helical" evidence="11">
    <location>
        <begin position="822"/>
        <end position="839"/>
    </location>
</feature>
<feature type="transmembrane region" description="Helical" evidence="11">
    <location>
        <begin position="618"/>
        <end position="641"/>
    </location>
</feature>
<evidence type="ECO:0000256" key="9">
    <source>
        <dbReference type="ARBA" id="ARBA00022989"/>
    </source>
</evidence>
<dbReference type="PANTHER" id="PTHR43790">
    <property type="entry name" value="CARBOHYDRATE TRANSPORT ATP-BINDING PROTEIN MG119-RELATED"/>
    <property type="match status" value="1"/>
</dbReference>
<evidence type="ECO:0000259" key="12">
    <source>
        <dbReference type="PROSITE" id="PS50893"/>
    </source>
</evidence>
<feature type="transmembrane region" description="Helical" evidence="11">
    <location>
        <begin position="688"/>
        <end position="709"/>
    </location>
</feature>
<dbReference type="InterPro" id="IPR050107">
    <property type="entry name" value="ABC_carbohydrate_import_ATPase"/>
</dbReference>
<comment type="subcellular location">
    <subcellularLocation>
        <location evidence="1">Cell membrane</location>
        <topology evidence="1">Multi-pass membrane protein</topology>
    </subcellularLocation>
</comment>
<evidence type="ECO:0000256" key="6">
    <source>
        <dbReference type="ARBA" id="ARBA00022737"/>
    </source>
</evidence>
<feature type="domain" description="ABC transporter" evidence="12">
    <location>
        <begin position="271"/>
        <end position="508"/>
    </location>
</feature>
<sequence length="845" mass="88980">MTNVSFETSAALAHPREPAASEGRVTISLTNISKLYSGIAALSDVSVSFNAGEVHAVLGENGAGKSTLMSIISGVNQPNTGTIEFEGRNVSPLMPDTSAELGIAISYQHPAILDDLSVLENLQVSLPKPVFAGRPAREVAQEILDIVGLEIPLRTRAASLTVGQKQMLEIGKALATKPKVLILDEPTAALDKDATEILFRQVRKVAAEGTAVIYITHRLAEIRQIAQRVTVLRDGKVGGGGLVSELSDEAVLNMIVGRKLESAFPPKLAEAGGKEVLTVRNLSGNNFKDVSFEARSGEIIGVAGVAGNGQSEFMRALAGLDRSTGEVRLDGNALSHRQLIHHAAFMPADRLTEGISATFSVRENAALGALSSFATAGVVSRKKEMEEVTRTFESLAVKTPGMEARIKALSGGNQQKVVLARALLEQPRLLVADEPTQGVDVGARFEMYRILREISSGGKPVIVNSSDASELEGLCDKVIVFSLGRVVATLTGDDVTEAKIVAAAVNAHHHIVADDTEDERRSGKSGGAWRHFVQTDNAPALPLLIVLIGLALVGYSSNPNFLSPFNLYNMLMLATALCFISIGQTIVLMLRGVDLSVGPLAGFLVVVASFFVNDGQTAGTIALGFLLMLAGALAVGTVNGVLIRYGKFTPIAATLAMYMGLQGLSFLLREGPGGYISFSVTSVLSAQLGPVPYAFLFLVLCVVASELVLRKTRFGWQLRAIGSGEESARRIGIHNDRVAIIGYVVCALFVGVGALMLMAQIGVGDPQQGTSYTLSSITAVVLGGTSLAGGRGSFVGTAIGALLLTEVLAVISFLGLAQMHQYLFQGLLIVVAAVIYSTVRGRASS</sequence>
<keyword evidence="4" id="KW-0762">Sugar transport</keyword>
<evidence type="ECO:0000256" key="5">
    <source>
        <dbReference type="ARBA" id="ARBA00022692"/>
    </source>
</evidence>
<dbReference type="InterPro" id="IPR003439">
    <property type="entry name" value="ABC_transporter-like_ATP-bd"/>
</dbReference>
<evidence type="ECO:0000256" key="8">
    <source>
        <dbReference type="ARBA" id="ARBA00022840"/>
    </source>
</evidence>
<dbReference type="PROSITE" id="PS50893">
    <property type="entry name" value="ABC_TRANSPORTER_2"/>
    <property type="match status" value="2"/>
</dbReference>
<proteinExistence type="predicted"/>
<keyword evidence="5 11" id="KW-0812">Transmembrane</keyword>
<evidence type="ECO:0000256" key="3">
    <source>
        <dbReference type="ARBA" id="ARBA00022475"/>
    </source>
</evidence>
<dbReference type="InterPro" id="IPR017871">
    <property type="entry name" value="ABC_transporter-like_CS"/>
</dbReference>
<dbReference type="SUPFAM" id="SSF52540">
    <property type="entry name" value="P-loop containing nucleoside triphosphate hydrolases"/>
    <property type="match status" value="2"/>
</dbReference>
<feature type="transmembrane region" description="Helical" evidence="11">
    <location>
        <begin position="769"/>
        <end position="787"/>
    </location>
</feature>
<dbReference type="EMBL" id="BROH01000001">
    <property type="protein sequence ID" value="GKY87071.1"/>
    <property type="molecule type" value="Genomic_DNA"/>
</dbReference>
<evidence type="ECO:0000256" key="11">
    <source>
        <dbReference type="SAM" id="Phobius"/>
    </source>
</evidence>
<dbReference type="Gene3D" id="3.40.50.300">
    <property type="entry name" value="P-loop containing nucleotide triphosphate hydrolases"/>
    <property type="match status" value="2"/>
</dbReference>
<feature type="transmembrane region" description="Helical" evidence="11">
    <location>
        <begin position="648"/>
        <end position="668"/>
    </location>
</feature>
<dbReference type="PANTHER" id="PTHR43790:SF9">
    <property type="entry name" value="GALACTOFURANOSE TRANSPORTER ATP-BINDING PROTEIN YTFR"/>
    <property type="match status" value="1"/>
</dbReference>
<evidence type="ECO:0000256" key="10">
    <source>
        <dbReference type="ARBA" id="ARBA00023136"/>
    </source>
</evidence>
<evidence type="ECO:0000256" key="2">
    <source>
        <dbReference type="ARBA" id="ARBA00022448"/>
    </source>
</evidence>
<dbReference type="InterPro" id="IPR003593">
    <property type="entry name" value="AAA+_ATPase"/>
</dbReference>
<feature type="transmembrane region" description="Helical" evidence="11">
    <location>
        <begin position="738"/>
        <end position="763"/>
    </location>
</feature>
<dbReference type="InterPro" id="IPR001851">
    <property type="entry name" value="ABC_transp_permease"/>
</dbReference>
<keyword evidence="6" id="KW-0677">Repeat</keyword>
<dbReference type="Pfam" id="PF02653">
    <property type="entry name" value="BPD_transp_2"/>
    <property type="match status" value="1"/>
</dbReference>
<keyword evidence="7" id="KW-0547">Nucleotide-binding</keyword>
<name>A0ABQ5LS43_9RHOB</name>
<dbReference type="CDD" id="cd06579">
    <property type="entry name" value="TM_PBP1_transp_AraH_like"/>
    <property type="match status" value="1"/>
</dbReference>
<evidence type="ECO:0000313" key="14">
    <source>
        <dbReference type="Proteomes" id="UP001144205"/>
    </source>
</evidence>
<keyword evidence="8" id="KW-0067">ATP-binding</keyword>
<dbReference type="InterPro" id="IPR027417">
    <property type="entry name" value="P-loop_NTPase"/>
</dbReference>
<feature type="transmembrane region" description="Helical" evidence="11">
    <location>
        <begin position="538"/>
        <end position="555"/>
    </location>
</feature>
<keyword evidence="10 11" id="KW-0472">Membrane</keyword>
<feature type="transmembrane region" description="Helical" evidence="11">
    <location>
        <begin position="794"/>
        <end position="816"/>
    </location>
</feature>
<dbReference type="Pfam" id="PF00005">
    <property type="entry name" value="ABC_tran"/>
    <property type="match status" value="2"/>
</dbReference>
<evidence type="ECO:0000256" key="4">
    <source>
        <dbReference type="ARBA" id="ARBA00022597"/>
    </source>
</evidence>
<feature type="transmembrane region" description="Helical" evidence="11">
    <location>
        <begin position="567"/>
        <end position="588"/>
    </location>
</feature>
<evidence type="ECO:0000256" key="7">
    <source>
        <dbReference type="ARBA" id="ARBA00022741"/>
    </source>
</evidence>
<keyword evidence="2" id="KW-0813">Transport</keyword>
<keyword evidence="14" id="KW-1185">Reference proteome</keyword>
<organism evidence="13 14">
    <name type="scientific">Sinisalibacter aestuarii</name>
    <dbReference type="NCBI Taxonomy" id="2949426"/>
    <lineage>
        <taxon>Bacteria</taxon>
        <taxon>Pseudomonadati</taxon>
        <taxon>Pseudomonadota</taxon>
        <taxon>Alphaproteobacteria</taxon>
        <taxon>Rhodobacterales</taxon>
        <taxon>Roseobacteraceae</taxon>
        <taxon>Sinisalibacter</taxon>
    </lineage>
</organism>
<reference evidence="13" key="1">
    <citation type="journal article" date="2023" name="Int. J. Syst. Evol. Microbiol.">
        <title>Sinisalibacter aestuarii sp. nov., isolated from estuarine sediment of the Arakawa River.</title>
        <authorList>
            <person name="Arafat S.T."/>
            <person name="Hirano S."/>
            <person name="Sato A."/>
            <person name="Takeuchi K."/>
            <person name="Yasuda T."/>
            <person name="Terahara T."/>
            <person name="Hamada M."/>
            <person name="Kobayashi T."/>
        </authorList>
    </citation>
    <scope>NUCLEOTIDE SEQUENCE</scope>
    <source>
        <strain evidence="13">B-399</strain>
    </source>
</reference>
<protein>
    <recommendedName>
        <fullName evidence="12">ABC transporter domain-containing protein</fullName>
    </recommendedName>
</protein>
<comment type="caution">
    <text evidence="13">The sequence shown here is derived from an EMBL/GenBank/DDBJ whole genome shotgun (WGS) entry which is preliminary data.</text>
</comment>
<evidence type="ECO:0000256" key="1">
    <source>
        <dbReference type="ARBA" id="ARBA00004651"/>
    </source>
</evidence>
<accession>A0ABQ5LS43</accession>
<evidence type="ECO:0000313" key="13">
    <source>
        <dbReference type="EMBL" id="GKY87071.1"/>
    </source>
</evidence>
<keyword evidence="3" id="KW-1003">Cell membrane</keyword>
<dbReference type="PROSITE" id="PS00211">
    <property type="entry name" value="ABC_TRANSPORTER_1"/>
    <property type="match status" value="1"/>
</dbReference>
<feature type="domain" description="ABC transporter" evidence="12">
    <location>
        <begin position="27"/>
        <end position="259"/>
    </location>
</feature>
<dbReference type="CDD" id="cd03216">
    <property type="entry name" value="ABC_Carb_Monos_I"/>
    <property type="match status" value="1"/>
</dbReference>
<dbReference type="SMART" id="SM00382">
    <property type="entry name" value="AAA"/>
    <property type="match status" value="2"/>
</dbReference>
<gene>
    <name evidence="13" type="ORF">STA1M1_09400</name>
</gene>
<dbReference type="CDD" id="cd03215">
    <property type="entry name" value="ABC_Carb_Monos_II"/>
    <property type="match status" value="1"/>
</dbReference>